<dbReference type="HOGENOM" id="CLU_021095_4_0_14"/>
<keyword evidence="5" id="KW-0378">Hydrolase</keyword>
<name>F0QQP8_MYCSL</name>
<evidence type="ECO:0000256" key="2">
    <source>
        <dbReference type="ARBA" id="ARBA00022747"/>
    </source>
</evidence>
<dbReference type="InterPro" id="IPR000055">
    <property type="entry name" value="Restrct_endonuc_typeI_TRD"/>
</dbReference>
<dbReference type="CDD" id="cd17258">
    <property type="entry name" value="RMtype1_S_Sau13435ORF2165P-TRD1-CR1_like"/>
    <property type="match status" value="1"/>
</dbReference>
<dbReference type="GO" id="GO:0009035">
    <property type="term" value="F:type I site-specific deoxyribonuclease activity"/>
    <property type="evidence" value="ECO:0007669"/>
    <property type="project" value="UniProtKB-EC"/>
</dbReference>
<dbReference type="AlphaFoldDB" id="F0QQP8"/>
<evidence type="ECO:0000256" key="1">
    <source>
        <dbReference type="ARBA" id="ARBA00010923"/>
    </source>
</evidence>
<dbReference type="GO" id="GO:0003677">
    <property type="term" value="F:DNA binding"/>
    <property type="evidence" value="ECO:0007669"/>
    <property type="project" value="UniProtKB-KW"/>
</dbReference>
<dbReference type="Gene3D" id="3.90.220.20">
    <property type="entry name" value="DNA methylase specificity domains"/>
    <property type="match status" value="1"/>
</dbReference>
<dbReference type="PANTHER" id="PTHR30408">
    <property type="entry name" value="TYPE-1 RESTRICTION ENZYME ECOKI SPECIFICITY PROTEIN"/>
    <property type="match status" value="1"/>
</dbReference>
<dbReference type="EC" id="3.1.21.3" evidence="5"/>
<dbReference type="Gene3D" id="1.10.287.1120">
    <property type="entry name" value="Bipartite methylase S protein"/>
    <property type="match status" value="1"/>
</dbReference>
<dbReference type="PANTHER" id="PTHR30408:SF12">
    <property type="entry name" value="TYPE I RESTRICTION ENZYME MJAVIII SPECIFICITY SUBUNIT"/>
    <property type="match status" value="1"/>
</dbReference>
<protein>
    <submittedName>
        <fullName evidence="5">Type I restriction-modification system specificity subunit</fullName>
        <ecNumber evidence="5">3.1.21.3</ecNumber>
    </submittedName>
</protein>
<dbReference type="InterPro" id="IPR052021">
    <property type="entry name" value="Type-I_RS_S_subunit"/>
</dbReference>
<reference evidence="5 6" key="1">
    <citation type="journal article" date="2011" name="J. Bacteriol.">
        <title>Complete genome sequences of two hemotropic Mycoplasmas, Mycoplasma haemofelis strain Ohio2 and Mycoplasma suis strain Illinois.</title>
        <authorList>
            <person name="Messick J.B."/>
            <person name="Santos A.P."/>
            <person name="Guimaraes A.M."/>
        </authorList>
    </citation>
    <scope>NUCLEOTIDE SEQUENCE [LARGE SCALE GENOMIC DNA]</scope>
    <source>
        <strain evidence="5 6">Illinois</strain>
    </source>
</reference>
<dbReference type="SUPFAM" id="SSF116734">
    <property type="entry name" value="DNA methylase specificity domain"/>
    <property type="match status" value="1"/>
</dbReference>
<dbReference type="GO" id="GO:0009307">
    <property type="term" value="P:DNA restriction-modification system"/>
    <property type="evidence" value="ECO:0007669"/>
    <property type="project" value="UniProtKB-KW"/>
</dbReference>
<organism evidence="5 6">
    <name type="scientific">Mycoplasma suis (strain Illinois)</name>
    <dbReference type="NCBI Taxonomy" id="768700"/>
    <lineage>
        <taxon>Bacteria</taxon>
        <taxon>Bacillati</taxon>
        <taxon>Mycoplasmatota</taxon>
        <taxon>Mollicutes</taxon>
        <taxon>Mycoplasmataceae</taxon>
        <taxon>Mycoplasma</taxon>
    </lineage>
</organism>
<accession>F0QQP8</accession>
<sequence length="289" mass="33558">MPKKEGEWEWVILDKLGLLESGKPLSMKVGDSEILFRGGNVPLIDGQAISDSKSNRYFNQQGVNQNKLFPPHTVCFVRCGSVGDCSILKENACLTESIYAFSFFEGISDPKFIKYCFDFPKIKQKILHLSNTTTRNILSFQKLQLIKFPCPPPQEQKLIGDILSAYDELFENNKRQIEILNRVRTLIYKKWFGEFYRDNVPLPEGWRFEKLENLVTIKKGSKPASHAIKVEPGGGGIKYKLIPSLLVQLKLKNPKHFLMTIFQFWFFLEVFFMQKFTEENLKLQLIHFY</sequence>
<gene>
    <name evidence="5" type="ordered locus">MSU_0274</name>
</gene>
<dbReference type="STRING" id="768700.MSU_0274"/>
<keyword evidence="6" id="KW-1185">Reference proteome</keyword>
<evidence type="ECO:0000313" key="6">
    <source>
        <dbReference type="Proteomes" id="UP000007484"/>
    </source>
</evidence>
<keyword evidence="2" id="KW-0680">Restriction system</keyword>
<keyword evidence="3" id="KW-0238">DNA-binding</keyword>
<evidence type="ECO:0000259" key="4">
    <source>
        <dbReference type="Pfam" id="PF01420"/>
    </source>
</evidence>
<dbReference type="KEGG" id="mss:MSU_0274"/>
<feature type="domain" description="Type I restriction modification DNA specificity" evidence="4">
    <location>
        <begin position="40"/>
        <end position="178"/>
    </location>
</feature>
<dbReference type="RefSeq" id="WP_013609754.1">
    <property type="nucleotide sequence ID" value="NC_015155.1"/>
</dbReference>
<dbReference type="InterPro" id="IPR044946">
    <property type="entry name" value="Restrct_endonuc_typeI_TRD_sf"/>
</dbReference>
<dbReference type="Pfam" id="PF01420">
    <property type="entry name" value="Methylase_S"/>
    <property type="match status" value="1"/>
</dbReference>
<proteinExistence type="inferred from homology"/>
<comment type="similarity">
    <text evidence="1">Belongs to the type-I restriction system S methylase family.</text>
</comment>
<evidence type="ECO:0000256" key="3">
    <source>
        <dbReference type="ARBA" id="ARBA00023125"/>
    </source>
</evidence>
<dbReference type="Proteomes" id="UP000007484">
    <property type="component" value="Chromosome"/>
</dbReference>
<dbReference type="EMBL" id="CP002525">
    <property type="protein sequence ID" value="ADX97818.1"/>
    <property type="molecule type" value="Genomic_DNA"/>
</dbReference>
<evidence type="ECO:0000313" key="5">
    <source>
        <dbReference type="EMBL" id="ADX97818.1"/>
    </source>
</evidence>